<dbReference type="InterPro" id="IPR000477">
    <property type="entry name" value="RT_dom"/>
</dbReference>
<dbReference type="PANTHER" id="PTHR37984:SF5">
    <property type="entry name" value="PROTEIN NYNRIN-LIKE"/>
    <property type="match status" value="1"/>
</dbReference>
<dbReference type="Pfam" id="PF00078">
    <property type="entry name" value="RVT_1"/>
    <property type="match status" value="1"/>
</dbReference>
<sequence>MTIKKVGDQAIRVIRRRRIDKEGNISRFQEYHTSNEEEEELSEHPPDNKYGFVDHPQLQIEDQRNEFAPYPLPPQEGNMNGWLTDDANDSDLESTASNQPMSMMIEDTGCVDFKKCFHRSEYTRERGIYNYGLVSHLITHEAKRVTRYINGLPSQIHGMLRATQPATIQATLLTAGILTDEAVRSGTLVKDGEKRKERDEASKSESAGKDKKKAKGGRRNQLELEGNRNTRGNDNLARERAFNVNVVDALQDPNVVMGTYSLNNLYATVLFDSGVDFSFISAKFTPLLNEKPSIANLGYVIEVANGKKEEVDRIFLGCRLELGDSIFPIDLIPLGQGSFDVIVGMDWLLNQKAVIVCHEKIVRIPVEGGLPPQREVEFCIDLIPGATPVAKSPYRLAPSEMQELSEQLQELQDNGFIWPSHSPWGAPVLFVKKNDGSFRMCIDYRELNKLTIKNRYPLPRIDDLFDQLQGARYFSKIDLRSGYYKLRVHDDDISKTAFRTRYGHFEFTVMPFGLTNAPAVHFVEHVVNHDGIHVDPSKIEAVKSWKAPTTPSKVRSFLGLAGYYRRFIKNFSKIAKPLTSLTQKNQKYEWGEKQEEAFQTLPDGVEEFVVYCDASNQGLGCVLMQRDKSGVKGLILAVQGEAFKDENVIAEGLNGTDQQMEKREDGSLHYMDRIWVPLVGGVRTKIMDEAHKTRYSVHPGADKMYYDLQDMYWWPGMKKKIAIYVDKCLTCAKVKAEHQRPSGLLQQPEISEWK</sequence>
<feature type="domain" description="Integrase zinc-binding" evidence="10">
    <location>
        <begin position="683"/>
        <end position="736"/>
    </location>
</feature>
<evidence type="ECO:0000256" key="2">
    <source>
        <dbReference type="ARBA" id="ARBA00022679"/>
    </source>
</evidence>
<name>A0A6L2LZ41_TANCI</name>
<keyword evidence="7 11" id="KW-0695">RNA-directed DNA polymerase</keyword>
<dbReference type="SUPFAM" id="SSF50630">
    <property type="entry name" value="Acid proteases"/>
    <property type="match status" value="1"/>
</dbReference>
<dbReference type="InterPro" id="IPR043502">
    <property type="entry name" value="DNA/RNA_pol_sf"/>
</dbReference>
<dbReference type="Pfam" id="PF08284">
    <property type="entry name" value="RVP_2"/>
    <property type="match status" value="1"/>
</dbReference>
<comment type="caution">
    <text evidence="11">The sequence shown here is derived from an EMBL/GenBank/DDBJ whole genome shotgun (WGS) entry which is preliminary data.</text>
</comment>
<proteinExistence type="predicted"/>
<dbReference type="GO" id="GO:0004519">
    <property type="term" value="F:endonuclease activity"/>
    <property type="evidence" value="ECO:0007669"/>
    <property type="project" value="UniProtKB-KW"/>
</dbReference>
<reference evidence="11" key="1">
    <citation type="journal article" date="2019" name="Sci. Rep.">
        <title>Draft genome of Tanacetum cinerariifolium, the natural source of mosquito coil.</title>
        <authorList>
            <person name="Yamashiro T."/>
            <person name="Shiraishi A."/>
            <person name="Satake H."/>
            <person name="Nakayama K."/>
        </authorList>
    </citation>
    <scope>NUCLEOTIDE SEQUENCE</scope>
</reference>
<evidence type="ECO:0000256" key="4">
    <source>
        <dbReference type="ARBA" id="ARBA00022722"/>
    </source>
</evidence>
<evidence type="ECO:0000256" key="8">
    <source>
        <dbReference type="SAM" id="MobiDB-lite"/>
    </source>
</evidence>
<dbReference type="FunFam" id="3.30.70.270:FF:000020">
    <property type="entry name" value="Transposon Tf2-6 polyprotein-like Protein"/>
    <property type="match status" value="1"/>
</dbReference>
<dbReference type="AlphaFoldDB" id="A0A6L2LZ41"/>
<dbReference type="Gene3D" id="3.10.10.10">
    <property type="entry name" value="HIV Type 1 Reverse Transcriptase, subunit A, domain 1"/>
    <property type="match status" value="1"/>
</dbReference>
<dbReference type="InterPro" id="IPR041588">
    <property type="entry name" value="Integrase_H2C2"/>
</dbReference>
<dbReference type="PANTHER" id="PTHR37984">
    <property type="entry name" value="PROTEIN CBG26694"/>
    <property type="match status" value="1"/>
</dbReference>
<protein>
    <submittedName>
        <fullName evidence="11">Reverse transcriptase domain-containing protein</fullName>
    </submittedName>
</protein>
<dbReference type="InterPro" id="IPR043128">
    <property type="entry name" value="Rev_trsase/Diguanyl_cyclase"/>
</dbReference>
<dbReference type="InterPro" id="IPR050951">
    <property type="entry name" value="Retrovirus_Pol_polyprotein"/>
</dbReference>
<dbReference type="GO" id="GO:0003964">
    <property type="term" value="F:RNA-directed DNA polymerase activity"/>
    <property type="evidence" value="ECO:0007669"/>
    <property type="project" value="UniProtKB-KW"/>
</dbReference>
<dbReference type="PROSITE" id="PS00141">
    <property type="entry name" value="ASP_PROTEASE"/>
    <property type="match status" value="1"/>
</dbReference>
<feature type="region of interest" description="Disordered" evidence="8">
    <location>
        <begin position="189"/>
        <end position="235"/>
    </location>
</feature>
<dbReference type="SUPFAM" id="SSF56672">
    <property type="entry name" value="DNA/RNA polymerases"/>
    <property type="match status" value="1"/>
</dbReference>
<keyword evidence="3" id="KW-0548">Nucleotidyltransferase</keyword>
<keyword evidence="1" id="KW-0645">Protease</keyword>
<feature type="region of interest" description="Disordered" evidence="8">
    <location>
        <begin position="26"/>
        <end position="49"/>
    </location>
</feature>
<dbReference type="InterPro" id="IPR001969">
    <property type="entry name" value="Aspartic_peptidase_AS"/>
</dbReference>
<dbReference type="Gene3D" id="2.40.70.10">
    <property type="entry name" value="Acid Proteases"/>
    <property type="match status" value="1"/>
</dbReference>
<evidence type="ECO:0000256" key="7">
    <source>
        <dbReference type="ARBA" id="ARBA00022918"/>
    </source>
</evidence>
<keyword evidence="4" id="KW-0540">Nuclease</keyword>
<dbReference type="FunFam" id="3.10.10.10:FF:000007">
    <property type="entry name" value="Retrovirus-related Pol polyprotein from transposon 17.6-like Protein"/>
    <property type="match status" value="1"/>
</dbReference>
<evidence type="ECO:0000313" key="11">
    <source>
        <dbReference type="EMBL" id="GEU66429.1"/>
    </source>
</evidence>
<keyword evidence="5" id="KW-0255">Endonuclease</keyword>
<evidence type="ECO:0000256" key="1">
    <source>
        <dbReference type="ARBA" id="ARBA00022670"/>
    </source>
</evidence>
<feature type="domain" description="Reverse transcriptase" evidence="9">
    <location>
        <begin position="431"/>
        <end position="520"/>
    </location>
</feature>
<evidence type="ECO:0000256" key="3">
    <source>
        <dbReference type="ARBA" id="ARBA00022695"/>
    </source>
</evidence>
<evidence type="ECO:0000256" key="5">
    <source>
        <dbReference type="ARBA" id="ARBA00022759"/>
    </source>
</evidence>
<accession>A0A6L2LZ41</accession>
<dbReference type="Pfam" id="PF17921">
    <property type="entry name" value="Integrase_H2C2"/>
    <property type="match status" value="1"/>
</dbReference>
<keyword evidence="6" id="KW-0378">Hydrolase</keyword>
<feature type="compositionally biased region" description="Basic and acidic residues" evidence="8">
    <location>
        <begin position="190"/>
        <end position="209"/>
    </location>
</feature>
<keyword evidence="2" id="KW-0808">Transferase</keyword>
<dbReference type="InterPro" id="IPR021109">
    <property type="entry name" value="Peptidase_aspartic_dom_sf"/>
</dbReference>
<dbReference type="CDD" id="cd00303">
    <property type="entry name" value="retropepsin_like"/>
    <property type="match status" value="1"/>
</dbReference>
<gene>
    <name evidence="11" type="ORF">Tci_038407</name>
</gene>
<dbReference type="CDD" id="cd01647">
    <property type="entry name" value="RT_LTR"/>
    <property type="match status" value="1"/>
</dbReference>
<evidence type="ECO:0000256" key="6">
    <source>
        <dbReference type="ARBA" id="ARBA00022801"/>
    </source>
</evidence>
<evidence type="ECO:0000259" key="10">
    <source>
        <dbReference type="Pfam" id="PF17921"/>
    </source>
</evidence>
<organism evidence="11">
    <name type="scientific">Tanacetum cinerariifolium</name>
    <name type="common">Dalmatian daisy</name>
    <name type="synonym">Chrysanthemum cinerariifolium</name>
    <dbReference type="NCBI Taxonomy" id="118510"/>
    <lineage>
        <taxon>Eukaryota</taxon>
        <taxon>Viridiplantae</taxon>
        <taxon>Streptophyta</taxon>
        <taxon>Embryophyta</taxon>
        <taxon>Tracheophyta</taxon>
        <taxon>Spermatophyta</taxon>
        <taxon>Magnoliopsida</taxon>
        <taxon>eudicotyledons</taxon>
        <taxon>Gunneridae</taxon>
        <taxon>Pentapetalae</taxon>
        <taxon>asterids</taxon>
        <taxon>campanulids</taxon>
        <taxon>Asterales</taxon>
        <taxon>Asteraceae</taxon>
        <taxon>Asteroideae</taxon>
        <taxon>Anthemideae</taxon>
        <taxon>Anthemidinae</taxon>
        <taxon>Tanacetum</taxon>
    </lineage>
</organism>
<dbReference type="Gene3D" id="3.30.70.270">
    <property type="match status" value="2"/>
</dbReference>
<feature type="compositionally biased region" description="Basic and acidic residues" evidence="8">
    <location>
        <begin position="26"/>
        <end position="35"/>
    </location>
</feature>
<dbReference type="GO" id="GO:0004190">
    <property type="term" value="F:aspartic-type endopeptidase activity"/>
    <property type="evidence" value="ECO:0007669"/>
    <property type="project" value="InterPro"/>
</dbReference>
<dbReference type="GO" id="GO:0006508">
    <property type="term" value="P:proteolysis"/>
    <property type="evidence" value="ECO:0007669"/>
    <property type="project" value="UniProtKB-KW"/>
</dbReference>
<evidence type="ECO:0000259" key="9">
    <source>
        <dbReference type="Pfam" id="PF00078"/>
    </source>
</evidence>
<dbReference type="Gene3D" id="1.10.340.70">
    <property type="match status" value="1"/>
</dbReference>
<dbReference type="EMBL" id="BKCJ010005381">
    <property type="protein sequence ID" value="GEU66429.1"/>
    <property type="molecule type" value="Genomic_DNA"/>
</dbReference>